<gene>
    <name evidence="1" type="ORF">H6A01_00970</name>
</gene>
<accession>A0ABS2GEM4</accession>
<keyword evidence="2" id="KW-1185">Reference proteome</keyword>
<evidence type="ECO:0000313" key="2">
    <source>
        <dbReference type="Proteomes" id="UP000707138"/>
    </source>
</evidence>
<organism evidence="1 2">
    <name type="scientific">Veillonella magna</name>
    <dbReference type="NCBI Taxonomy" id="464322"/>
    <lineage>
        <taxon>Bacteria</taxon>
        <taxon>Bacillati</taxon>
        <taxon>Bacillota</taxon>
        <taxon>Negativicutes</taxon>
        <taxon>Veillonellales</taxon>
        <taxon>Veillonellaceae</taxon>
        <taxon>Veillonella</taxon>
    </lineage>
</organism>
<comment type="caution">
    <text evidence="1">The sequence shown here is derived from an EMBL/GenBank/DDBJ whole genome shotgun (WGS) entry which is preliminary data.</text>
</comment>
<dbReference type="EMBL" id="JACJLA010000001">
    <property type="protein sequence ID" value="MBM6911898.1"/>
    <property type="molecule type" value="Genomic_DNA"/>
</dbReference>
<protein>
    <submittedName>
        <fullName evidence="1">Uncharacterized protein</fullName>
    </submittedName>
</protein>
<dbReference type="RefSeq" id="WP_205087214.1">
    <property type="nucleotide sequence ID" value="NZ_JACJLA010000001.1"/>
</dbReference>
<name>A0ABS2GEM4_9FIRM</name>
<evidence type="ECO:0000313" key="1">
    <source>
        <dbReference type="EMBL" id="MBM6911898.1"/>
    </source>
</evidence>
<dbReference type="Proteomes" id="UP000707138">
    <property type="component" value="Unassembled WGS sequence"/>
</dbReference>
<reference evidence="1 2" key="1">
    <citation type="journal article" date="2021" name="Sci. Rep.">
        <title>The distribution of antibiotic resistance genes in chicken gut microbiota commensals.</title>
        <authorList>
            <person name="Juricova H."/>
            <person name="Matiasovicova J."/>
            <person name="Kubasova T."/>
            <person name="Cejkova D."/>
            <person name="Rychlik I."/>
        </authorList>
    </citation>
    <scope>NUCLEOTIDE SEQUENCE [LARGE SCALE GENOMIC DNA]</scope>
    <source>
        <strain evidence="1 2">An537</strain>
    </source>
</reference>
<sequence>MKHDDISPDENDVTIFIAIDDKKKTLHYYEVSRSLAEAIPSINTTDYVARYRRNAERPEYYNKCYVNTLYQVEPAMKAVGISPETDEFEVKLDYEKDLENELLNRGVTGKDARFLSNSNNVDTKALLEAIATLTPEETVVMTKDIMASPDPRATVIELRTK</sequence>
<proteinExistence type="predicted"/>